<feature type="signal peptide" evidence="7">
    <location>
        <begin position="1"/>
        <end position="18"/>
    </location>
</feature>
<dbReference type="InterPro" id="IPR037185">
    <property type="entry name" value="EmrE-like"/>
</dbReference>
<dbReference type="PANTHER" id="PTHR28668">
    <property type="entry name" value="TRANSMEMBRANE PROTEIN 234"/>
    <property type="match status" value="1"/>
</dbReference>
<evidence type="ECO:0000256" key="1">
    <source>
        <dbReference type="ARBA" id="ARBA00004141"/>
    </source>
</evidence>
<evidence type="ECO:0000313" key="9">
    <source>
        <dbReference type="Proteomes" id="UP000195521"/>
    </source>
</evidence>
<keyword evidence="9" id="KW-1185">Reference proteome</keyword>
<accession>A0A1Y1JI38</accession>
<evidence type="ECO:0000256" key="4">
    <source>
        <dbReference type="ARBA" id="ARBA00022989"/>
    </source>
</evidence>
<dbReference type="OMA" id="LGEWYAE"/>
<protein>
    <recommendedName>
        <fullName evidence="10">Transmembrane protein 234</fullName>
    </recommendedName>
</protein>
<comment type="caution">
    <text evidence="8">The sequence shown here is derived from an EMBL/GenBank/DDBJ whole genome shotgun (WGS) entry which is preliminary data.</text>
</comment>
<evidence type="ECO:0000256" key="2">
    <source>
        <dbReference type="ARBA" id="ARBA00005977"/>
    </source>
</evidence>
<dbReference type="EMBL" id="BDQF01000012">
    <property type="protein sequence ID" value="GAW81900.1"/>
    <property type="molecule type" value="Genomic_DNA"/>
</dbReference>
<feature type="chain" id="PRO_5013299274" description="Transmembrane protein 234" evidence="7">
    <location>
        <begin position="19"/>
        <end position="117"/>
    </location>
</feature>
<name>A0A1Y1JI38_PLAGO</name>
<feature type="transmembrane region" description="Helical" evidence="6">
    <location>
        <begin position="44"/>
        <end position="64"/>
    </location>
</feature>
<comment type="similarity">
    <text evidence="2">Belongs to the TMEM234 family.</text>
</comment>
<dbReference type="AlphaFoldDB" id="A0A1Y1JI38"/>
<keyword evidence="7" id="KW-0732">Signal</keyword>
<evidence type="ECO:0000256" key="7">
    <source>
        <dbReference type="SAM" id="SignalP"/>
    </source>
</evidence>
<evidence type="ECO:0000256" key="6">
    <source>
        <dbReference type="SAM" id="Phobius"/>
    </source>
</evidence>
<proteinExistence type="inferred from homology"/>
<keyword evidence="4 6" id="KW-1133">Transmembrane helix</keyword>
<comment type="subcellular location">
    <subcellularLocation>
        <location evidence="1">Membrane</location>
        <topology evidence="1">Multi-pass membrane protein</topology>
    </subcellularLocation>
</comment>
<gene>
    <name evidence="8" type="ORF">PGO_113540</name>
</gene>
<dbReference type="Proteomes" id="UP000195521">
    <property type="component" value="Unassembled WGS sequence"/>
</dbReference>
<dbReference type="PANTHER" id="PTHR28668:SF1">
    <property type="entry name" value="TRANSMEMBRANE PROTEIN 234"/>
    <property type="match status" value="1"/>
</dbReference>
<keyword evidence="3 6" id="KW-0812">Transmembrane</keyword>
<dbReference type="GeneID" id="39748632"/>
<dbReference type="Pfam" id="PF10639">
    <property type="entry name" value="TMEM234"/>
    <property type="match status" value="1"/>
</dbReference>
<dbReference type="InterPro" id="IPR018908">
    <property type="entry name" value="TMEM234"/>
</dbReference>
<dbReference type="RefSeq" id="XP_028544489.1">
    <property type="nucleotide sequence ID" value="XM_028688688.1"/>
</dbReference>
<evidence type="ECO:0000256" key="5">
    <source>
        <dbReference type="ARBA" id="ARBA00023136"/>
    </source>
</evidence>
<organism evidence="8 9">
    <name type="scientific">Plasmodium gonderi</name>
    <dbReference type="NCBI Taxonomy" id="77519"/>
    <lineage>
        <taxon>Eukaryota</taxon>
        <taxon>Sar</taxon>
        <taxon>Alveolata</taxon>
        <taxon>Apicomplexa</taxon>
        <taxon>Aconoidasida</taxon>
        <taxon>Haemosporida</taxon>
        <taxon>Plasmodiidae</taxon>
        <taxon>Plasmodium</taxon>
        <taxon>Plasmodium (Plasmodium)</taxon>
    </lineage>
</organism>
<feature type="transmembrane region" description="Helical" evidence="6">
    <location>
        <begin position="71"/>
        <end position="92"/>
    </location>
</feature>
<dbReference type="SUPFAM" id="SSF103481">
    <property type="entry name" value="Multidrug resistance efflux transporter EmrE"/>
    <property type="match status" value="1"/>
</dbReference>
<keyword evidence="5 6" id="KW-0472">Membrane</keyword>
<sequence length="117" mass="13349">MQLTLYLCVGFLWGCTNAYLKKGCSEKKGEKGLLKEMICMLHNWHIVIPYLLNQLGSLLYYYLLGHSDISLVMPLCNVISFFFTFLTEIIIFNKAFTFKSVIGLSFLSVGLFLCLNS</sequence>
<dbReference type="GO" id="GO:0016020">
    <property type="term" value="C:membrane"/>
    <property type="evidence" value="ECO:0007669"/>
    <property type="project" value="UniProtKB-SubCell"/>
</dbReference>
<evidence type="ECO:0008006" key="10">
    <source>
        <dbReference type="Google" id="ProtNLM"/>
    </source>
</evidence>
<dbReference type="Gene3D" id="1.10.3730.20">
    <property type="match status" value="1"/>
</dbReference>
<evidence type="ECO:0000256" key="3">
    <source>
        <dbReference type="ARBA" id="ARBA00022692"/>
    </source>
</evidence>
<evidence type="ECO:0000313" key="8">
    <source>
        <dbReference type="EMBL" id="GAW81900.1"/>
    </source>
</evidence>
<feature type="transmembrane region" description="Helical" evidence="6">
    <location>
        <begin position="98"/>
        <end position="115"/>
    </location>
</feature>
<reference evidence="9" key="1">
    <citation type="submission" date="2017-04" db="EMBL/GenBank/DDBJ databases">
        <title>Plasmodium gonderi genome.</title>
        <authorList>
            <person name="Arisue N."/>
            <person name="Honma H."/>
            <person name="Kawai S."/>
            <person name="Tougan T."/>
            <person name="Tanabe K."/>
            <person name="Horii T."/>
        </authorList>
    </citation>
    <scope>NUCLEOTIDE SEQUENCE [LARGE SCALE GENOMIC DNA]</scope>
    <source>
        <strain evidence="9">ATCC 30045</strain>
    </source>
</reference>